<protein>
    <submittedName>
        <fullName evidence="1">DNase I-like protein</fullName>
    </submittedName>
</protein>
<gene>
    <name evidence="1" type="ORF">FA95DRAFT_1668589</name>
</gene>
<sequence length="303" mass="34869">MKEQRIGILALQETKLDDEHLEEIESRCRKTLRIFNSKLTENPSASAGVAFALNKETIKTDEASVIPLIEGRALLLKIKWNESENLTILNIYAPNSAAAHPPFWSKVERRLLEEQITHLDYMLGDFNLVEDARDRSPPHPDDENAVAALREFRQNFGLIDAWRRDNEKEREFTYRHNTNHSKSRLDRIYTSEEHAKTAHDWETRTKALPSDHDMVSVRHALKSAPHIGHGRWTWPIFLATDPTLLTTVSKLGQNLEKELDQLTGDRQETNPQVLWQDFKAQITAEAKKTAKKATPEKSQTHQT</sequence>
<name>A0ACB8R1V9_9AGAM</name>
<proteinExistence type="predicted"/>
<evidence type="ECO:0000313" key="2">
    <source>
        <dbReference type="Proteomes" id="UP000814033"/>
    </source>
</evidence>
<evidence type="ECO:0000313" key="1">
    <source>
        <dbReference type="EMBL" id="KAI0037867.1"/>
    </source>
</evidence>
<comment type="caution">
    <text evidence="1">The sequence shown here is derived from an EMBL/GenBank/DDBJ whole genome shotgun (WGS) entry which is preliminary data.</text>
</comment>
<keyword evidence="2" id="KW-1185">Reference proteome</keyword>
<reference evidence="1" key="2">
    <citation type="journal article" date="2022" name="New Phytol.">
        <title>Evolutionary transition to the ectomycorrhizal habit in the genomes of a hyperdiverse lineage of mushroom-forming fungi.</title>
        <authorList>
            <person name="Looney B."/>
            <person name="Miyauchi S."/>
            <person name="Morin E."/>
            <person name="Drula E."/>
            <person name="Courty P.E."/>
            <person name="Kohler A."/>
            <person name="Kuo A."/>
            <person name="LaButti K."/>
            <person name="Pangilinan J."/>
            <person name="Lipzen A."/>
            <person name="Riley R."/>
            <person name="Andreopoulos W."/>
            <person name="He G."/>
            <person name="Johnson J."/>
            <person name="Nolan M."/>
            <person name="Tritt A."/>
            <person name="Barry K.W."/>
            <person name="Grigoriev I.V."/>
            <person name="Nagy L.G."/>
            <person name="Hibbett D."/>
            <person name="Henrissat B."/>
            <person name="Matheny P.B."/>
            <person name="Labbe J."/>
            <person name="Martin F.M."/>
        </authorList>
    </citation>
    <scope>NUCLEOTIDE SEQUENCE</scope>
    <source>
        <strain evidence="1">FP105234-sp</strain>
    </source>
</reference>
<dbReference type="EMBL" id="MU276682">
    <property type="protein sequence ID" value="KAI0037867.1"/>
    <property type="molecule type" value="Genomic_DNA"/>
</dbReference>
<organism evidence="1 2">
    <name type="scientific">Auriscalpium vulgare</name>
    <dbReference type="NCBI Taxonomy" id="40419"/>
    <lineage>
        <taxon>Eukaryota</taxon>
        <taxon>Fungi</taxon>
        <taxon>Dikarya</taxon>
        <taxon>Basidiomycota</taxon>
        <taxon>Agaricomycotina</taxon>
        <taxon>Agaricomycetes</taxon>
        <taxon>Russulales</taxon>
        <taxon>Auriscalpiaceae</taxon>
        <taxon>Auriscalpium</taxon>
    </lineage>
</organism>
<dbReference type="Proteomes" id="UP000814033">
    <property type="component" value="Unassembled WGS sequence"/>
</dbReference>
<accession>A0ACB8R1V9</accession>
<reference evidence="1" key="1">
    <citation type="submission" date="2021-02" db="EMBL/GenBank/DDBJ databases">
        <authorList>
            <consortium name="DOE Joint Genome Institute"/>
            <person name="Ahrendt S."/>
            <person name="Looney B.P."/>
            <person name="Miyauchi S."/>
            <person name="Morin E."/>
            <person name="Drula E."/>
            <person name="Courty P.E."/>
            <person name="Chicoki N."/>
            <person name="Fauchery L."/>
            <person name="Kohler A."/>
            <person name="Kuo A."/>
            <person name="Labutti K."/>
            <person name="Pangilinan J."/>
            <person name="Lipzen A."/>
            <person name="Riley R."/>
            <person name="Andreopoulos W."/>
            <person name="He G."/>
            <person name="Johnson J."/>
            <person name="Barry K.W."/>
            <person name="Grigoriev I.V."/>
            <person name="Nagy L."/>
            <person name="Hibbett D."/>
            <person name="Henrissat B."/>
            <person name="Matheny P.B."/>
            <person name="Labbe J."/>
            <person name="Martin F."/>
        </authorList>
    </citation>
    <scope>NUCLEOTIDE SEQUENCE</scope>
    <source>
        <strain evidence="1">FP105234-sp</strain>
    </source>
</reference>